<gene>
    <name evidence="1" type="ORF">PAXRUDRAFT_824077</name>
</gene>
<dbReference type="AlphaFoldDB" id="A0A0D0E2H7"/>
<evidence type="ECO:0000313" key="2">
    <source>
        <dbReference type="Proteomes" id="UP000054538"/>
    </source>
</evidence>
<evidence type="ECO:0000313" key="1">
    <source>
        <dbReference type="EMBL" id="KIK98226.1"/>
    </source>
</evidence>
<protein>
    <submittedName>
        <fullName evidence="1">Uncharacterized protein</fullName>
    </submittedName>
</protein>
<dbReference type="Proteomes" id="UP000054538">
    <property type="component" value="Unassembled WGS sequence"/>
</dbReference>
<dbReference type="InParanoid" id="A0A0D0E2H7"/>
<dbReference type="HOGENOM" id="CLU_2850393_0_0_1"/>
<accession>A0A0D0E2H7</accession>
<name>A0A0D0E2H7_9AGAM</name>
<sequence>MCVLRSRSLIPEVCTPQRSPAFDSQSCSYFAWLRDSTSRRILWEAKKDKDVGEKDRLITSEALNR</sequence>
<reference evidence="2" key="2">
    <citation type="submission" date="2015-01" db="EMBL/GenBank/DDBJ databases">
        <title>Evolutionary Origins and Diversification of the Mycorrhizal Mutualists.</title>
        <authorList>
            <consortium name="DOE Joint Genome Institute"/>
            <consortium name="Mycorrhizal Genomics Consortium"/>
            <person name="Kohler A."/>
            <person name="Kuo A."/>
            <person name="Nagy L.G."/>
            <person name="Floudas D."/>
            <person name="Copeland A."/>
            <person name="Barry K.W."/>
            <person name="Cichocki N."/>
            <person name="Veneault-Fourrey C."/>
            <person name="LaButti K."/>
            <person name="Lindquist E.A."/>
            <person name="Lipzen A."/>
            <person name="Lundell T."/>
            <person name="Morin E."/>
            <person name="Murat C."/>
            <person name="Riley R."/>
            <person name="Ohm R."/>
            <person name="Sun H."/>
            <person name="Tunlid A."/>
            <person name="Henrissat B."/>
            <person name="Grigoriev I.V."/>
            <person name="Hibbett D.S."/>
            <person name="Martin F."/>
        </authorList>
    </citation>
    <scope>NUCLEOTIDE SEQUENCE [LARGE SCALE GENOMIC DNA]</scope>
    <source>
        <strain evidence="2">Ve08.2h10</strain>
    </source>
</reference>
<reference evidence="1 2" key="1">
    <citation type="submission" date="2014-04" db="EMBL/GenBank/DDBJ databases">
        <authorList>
            <consortium name="DOE Joint Genome Institute"/>
            <person name="Kuo A."/>
            <person name="Kohler A."/>
            <person name="Jargeat P."/>
            <person name="Nagy L.G."/>
            <person name="Floudas D."/>
            <person name="Copeland A."/>
            <person name="Barry K.W."/>
            <person name="Cichocki N."/>
            <person name="Veneault-Fourrey C."/>
            <person name="LaButti K."/>
            <person name="Lindquist E.A."/>
            <person name="Lipzen A."/>
            <person name="Lundell T."/>
            <person name="Morin E."/>
            <person name="Murat C."/>
            <person name="Sun H."/>
            <person name="Tunlid A."/>
            <person name="Henrissat B."/>
            <person name="Grigoriev I.V."/>
            <person name="Hibbett D.S."/>
            <person name="Martin F."/>
            <person name="Nordberg H.P."/>
            <person name="Cantor M.N."/>
            <person name="Hua S.X."/>
        </authorList>
    </citation>
    <scope>NUCLEOTIDE SEQUENCE [LARGE SCALE GENOMIC DNA]</scope>
    <source>
        <strain evidence="1 2">Ve08.2h10</strain>
    </source>
</reference>
<dbReference type="EMBL" id="KN824901">
    <property type="protein sequence ID" value="KIK98226.1"/>
    <property type="molecule type" value="Genomic_DNA"/>
</dbReference>
<keyword evidence="2" id="KW-1185">Reference proteome</keyword>
<organism evidence="1 2">
    <name type="scientific">Paxillus rubicundulus Ve08.2h10</name>
    <dbReference type="NCBI Taxonomy" id="930991"/>
    <lineage>
        <taxon>Eukaryota</taxon>
        <taxon>Fungi</taxon>
        <taxon>Dikarya</taxon>
        <taxon>Basidiomycota</taxon>
        <taxon>Agaricomycotina</taxon>
        <taxon>Agaricomycetes</taxon>
        <taxon>Agaricomycetidae</taxon>
        <taxon>Boletales</taxon>
        <taxon>Paxilineae</taxon>
        <taxon>Paxillaceae</taxon>
        <taxon>Paxillus</taxon>
    </lineage>
</organism>
<proteinExistence type="predicted"/>